<dbReference type="GO" id="GO:0005085">
    <property type="term" value="F:guanyl-nucleotide exchange factor activity"/>
    <property type="evidence" value="ECO:0007669"/>
    <property type="project" value="TreeGrafter"/>
</dbReference>
<dbReference type="PANTHER" id="PTHR45982:SF1">
    <property type="entry name" value="REGULATOR OF CHROMOSOME CONDENSATION"/>
    <property type="match status" value="1"/>
</dbReference>
<keyword evidence="2" id="KW-0732">Signal</keyword>
<dbReference type="SUPFAM" id="SSF50985">
    <property type="entry name" value="RCC1/BLIP-II"/>
    <property type="match status" value="1"/>
</dbReference>
<gene>
    <name evidence="3" type="ORF">HKI87_18g87620</name>
</gene>
<dbReference type="InterPro" id="IPR051553">
    <property type="entry name" value="Ran_GTPase-activating"/>
</dbReference>
<dbReference type="Pfam" id="PF13540">
    <property type="entry name" value="RCC1_2"/>
    <property type="match status" value="3"/>
</dbReference>
<name>A0AAX4PNE5_9CHLO</name>
<evidence type="ECO:0000313" key="4">
    <source>
        <dbReference type="Proteomes" id="UP001472866"/>
    </source>
</evidence>
<feature type="repeat" description="RCC1" evidence="1">
    <location>
        <begin position="401"/>
        <end position="461"/>
    </location>
</feature>
<proteinExistence type="predicted"/>
<dbReference type="AlphaFoldDB" id="A0AAX4PNE5"/>
<reference evidence="3 4" key="1">
    <citation type="submission" date="2024-03" db="EMBL/GenBank/DDBJ databases">
        <title>Complete genome sequence of the green alga Chloropicon roscoffensis RCC1871.</title>
        <authorList>
            <person name="Lemieux C."/>
            <person name="Pombert J.-F."/>
            <person name="Otis C."/>
            <person name="Turmel M."/>
        </authorList>
    </citation>
    <scope>NUCLEOTIDE SEQUENCE [LARGE SCALE GENOMIC DNA]</scope>
    <source>
        <strain evidence="3 4">RCC1871</strain>
    </source>
</reference>
<evidence type="ECO:0000256" key="2">
    <source>
        <dbReference type="SAM" id="SignalP"/>
    </source>
</evidence>
<dbReference type="Proteomes" id="UP001472866">
    <property type="component" value="Chromosome 18"/>
</dbReference>
<feature type="chain" id="PRO_5043623823" evidence="2">
    <location>
        <begin position="23"/>
        <end position="496"/>
    </location>
</feature>
<evidence type="ECO:0000313" key="3">
    <source>
        <dbReference type="EMBL" id="WZN67190.1"/>
    </source>
</evidence>
<dbReference type="Gene3D" id="2.130.10.30">
    <property type="entry name" value="Regulator of chromosome condensation 1/beta-lactamase-inhibitor protein II"/>
    <property type="match status" value="2"/>
</dbReference>
<keyword evidence="4" id="KW-1185">Reference proteome</keyword>
<dbReference type="GO" id="GO:0005737">
    <property type="term" value="C:cytoplasm"/>
    <property type="evidence" value="ECO:0007669"/>
    <property type="project" value="TreeGrafter"/>
</dbReference>
<dbReference type="InterPro" id="IPR009091">
    <property type="entry name" value="RCC1/BLIP-II"/>
</dbReference>
<sequence length="496" mass="51882">MARVPRPALRLWALASILTLHAAWIQVRPCAAKSQQASTLVCDPFTETLCGATLLSAEHGNCIQLRVDDPDRPGGSRFRVKCWGWGGRGMNGIGPEDYTVDPEQQWTGTWNNRGDEPNEMGDSLPFVDFDFDHDGHGPGSVQLSRTGSNVCAIDGATRELKCFGDPYELGQLGGSCRVSQCHGGPSCATCCCLGSKMNAVNLGTNQRAMQVAAGGYTTCVIVEDRVTLARGLKCFGRGGFLGLGHDDDRGDNGAEMGDALPFVDLGTGRHPVQIAAGHSHVCAVLDDGSVKCFGSNSYRACGQPTDSTNTGFGNEPGEMGDDLPSVDLGEGRTAVQICANVAYSCVIDDLGGLRCWGNHPGRGDLMYAPDSVNVGSDTGAVVQIACGGYNAIHMCAVFADGRVKCWGSNGGGQLGLGDTNTRGRGNTGNMGDALPYVDLGTGRTALQVTAGDIHTCALLDNLQVKCWGNAAYGQLGYGDTIQRGSGPGDMGDSCHT</sequence>
<feature type="signal peptide" evidence="2">
    <location>
        <begin position="1"/>
        <end position="22"/>
    </location>
</feature>
<organism evidence="3 4">
    <name type="scientific">Chloropicon roscoffensis</name>
    <dbReference type="NCBI Taxonomy" id="1461544"/>
    <lineage>
        <taxon>Eukaryota</taxon>
        <taxon>Viridiplantae</taxon>
        <taxon>Chlorophyta</taxon>
        <taxon>Chloropicophyceae</taxon>
        <taxon>Chloropicales</taxon>
        <taxon>Chloropicaceae</taxon>
        <taxon>Chloropicon</taxon>
    </lineage>
</organism>
<dbReference type="InterPro" id="IPR000408">
    <property type="entry name" value="Reg_chr_condens"/>
</dbReference>
<dbReference type="PANTHER" id="PTHR45982">
    <property type="entry name" value="REGULATOR OF CHROMOSOME CONDENSATION"/>
    <property type="match status" value="1"/>
</dbReference>
<dbReference type="EMBL" id="CP151518">
    <property type="protein sequence ID" value="WZN67190.1"/>
    <property type="molecule type" value="Genomic_DNA"/>
</dbReference>
<dbReference type="PROSITE" id="PS50012">
    <property type="entry name" value="RCC1_3"/>
    <property type="match status" value="1"/>
</dbReference>
<accession>A0AAX4PNE5</accession>
<evidence type="ECO:0000256" key="1">
    <source>
        <dbReference type="PROSITE-ProRule" id="PRU00235"/>
    </source>
</evidence>
<protein>
    <submittedName>
        <fullName evidence="3">Uncharacterized protein</fullName>
    </submittedName>
</protein>